<dbReference type="STRING" id="3818.A0A444ZBQ4"/>
<keyword evidence="2" id="KW-0812">Transmembrane</keyword>
<evidence type="ECO:0000313" key="5">
    <source>
        <dbReference type="Proteomes" id="UP000289738"/>
    </source>
</evidence>
<name>A0A444ZBQ4_ARAHY</name>
<keyword evidence="5" id="KW-1185">Reference proteome</keyword>
<evidence type="ECO:0000256" key="2">
    <source>
        <dbReference type="ARBA" id="ARBA00022692"/>
    </source>
</evidence>
<proteinExistence type="predicted"/>
<dbReference type="SUPFAM" id="SSF103506">
    <property type="entry name" value="Mitochondrial carrier"/>
    <property type="match status" value="1"/>
</dbReference>
<protein>
    <submittedName>
        <fullName evidence="4">Uncharacterized protein</fullName>
    </submittedName>
</protein>
<organism evidence="4 5">
    <name type="scientific">Arachis hypogaea</name>
    <name type="common">Peanut</name>
    <dbReference type="NCBI Taxonomy" id="3818"/>
    <lineage>
        <taxon>Eukaryota</taxon>
        <taxon>Viridiplantae</taxon>
        <taxon>Streptophyta</taxon>
        <taxon>Embryophyta</taxon>
        <taxon>Tracheophyta</taxon>
        <taxon>Spermatophyta</taxon>
        <taxon>Magnoliopsida</taxon>
        <taxon>eudicotyledons</taxon>
        <taxon>Gunneridae</taxon>
        <taxon>Pentapetalae</taxon>
        <taxon>rosids</taxon>
        <taxon>fabids</taxon>
        <taxon>Fabales</taxon>
        <taxon>Fabaceae</taxon>
        <taxon>Papilionoideae</taxon>
        <taxon>50 kb inversion clade</taxon>
        <taxon>dalbergioids sensu lato</taxon>
        <taxon>Dalbergieae</taxon>
        <taxon>Pterocarpus clade</taxon>
        <taxon>Arachis</taxon>
    </lineage>
</organism>
<accession>A0A444ZBQ4</accession>
<dbReference type="InterPro" id="IPR023395">
    <property type="entry name" value="MCP_dom_sf"/>
</dbReference>
<evidence type="ECO:0000256" key="3">
    <source>
        <dbReference type="ARBA" id="ARBA00023136"/>
    </source>
</evidence>
<sequence>MSTKLPSLSLSLSPSLSFSGIAEEGEEAGCLRRHVLIIMKSDKDSAFQLPKLAHAFREFLVMTREVGEFVSGALAAAMTKAVLAPLETIRTRMLIGVAPKISLVALFSYRIANTLCCHPLEILKDQLTVSVEVYPNLSIE</sequence>
<dbReference type="Proteomes" id="UP000289738">
    <property type="component" value="Chromosome B04"/>
</dbReference>
<dbReference type="InterPro" id="IPR018108">
    <property type="entry name" value="MCP_transmembrane"/>
</dbReference>
<reference evidence="4 5" key="1">
    <citation type="submission" date="2019-01" db="EMBL/GenBank/DDBJ databases">
        <title>Sequencing of cultivated peanut Arachis hypogaea provides insights into genome evolution and oil improvement.</title>
        <authorList>
            <person name="Chen X."/>
        </authorList>
    </citation>
    <scope>NUCLEOTIDE SEQUENCE [LARGE SCALE GENOMIC DNA]</scope>
    <source>
        <strain evidence="5">cv. Fuhuasheng</strain>
        <tissue evidence="4">Leaves</tissue>
    </source>
</reference>
<comment type="subcellular location">
    <subcellularLocation>
        <location evidence="1">Membrane</location>
        <topology evidence="1">Multi-pass membrane protein</topology>
    </subcellularLocation>
</comment>
<keyword evidence="3" id="KW-0472">Membrane</keyword>
<dbReference type="Pfam" id="PF00153">
    <property type="entry name" value="Mito_carr"/>
    <property type="match status" value="1"/>
</dbReference>
<evidence type="ECO:0000256" key="1">
    <source>
        <dbReference type="ARBA" id="ARBA00004141"/>
    </source>
</evidence>
<dbReference type="GO" id="GO:0016020">
    <property type="term" value="C:membrane"/>
    <property type="evidence" value="ECO:0007669"/>
    <property type="project" value="UniProtKB-SubCell"/>
</dbReference>
<dbReference type="EMBL" id="SDMP01000014">
    <property type="protein sequence ID" value="RYR11623.1"/>
    <property type="molecule type" value="Genomic_DNA"/>
</dbReference>
<evidence type="ECO:0000313" key="4">
    <source>
        <dbReference type="EMBL" id="RYR11623.1"/>
    </source>
</evidence>
<gene>
    <name evidence="4" type="ORF">Ahy_B04g069123</name>
</gene>
<dbReference type="AlphaFoldDB" id="A0A444ZBQ4"/>
<comment type="caution">
    <text evidence="4">The sequence shown here is derived from an EMBL/GenBank/DDBJ whole genome shotgun (WGS) entry which is preliminary data.</text>
</comment>